<keyword evidence="4 9" id="KW-0547">Nucleotide-binding</keyword>
<name>A0ABD1FBG6_HYPHA</name>
<dbReference type="PROSITE" id="PS00107">
    <property type="entry name" value="PROTEIN_KINASE_ATP"/>
    <property type="match status" value="1"/>
</dbReference>
<dbReference type="EMBL" id="JBDJPC010000002">
    <property type="protein sequence ID" value="KAL1513832.1"/>
    <property type="molecule type" value="Genomic_DNA"/>
</dbReference>
<dbReference type="Pfam" id="PF12330">
    <property type="entry name" value="Haspin_kinase"/>
    <property type="match status" value="1"/>
</dbReference>
<dbReference type="PANTHER" id="PTHR24419:SF18">
    <property type="entry name" value="SERINE_THREONINE-PROTEIN KINASE HASPIN"/>
    <property type="match status" value="1"/>
</dbReference>
<protein>
    <recommendedName>
        <fullName evidence="1">non-specific serine/threonine protein kinase</fullName>
        <ecNumber evidence="1">2.7.11.1</ecNumber>
    </recommendedName>
</protein>
<evidence type="ECO:0000256" key="8">
    <source>
        <dbReference type="ARBA" id="ARBA00048679"/>
    </source>
</evidence>
<dbReference type="AlphaFoldDB" id="A0ABD1FBG6"/>
<dbReference type="Gene3D" id="3.30.200.20">
    <property type="entry name" value="Phosphorylase Kinase, domain 1"/>
    <property type="match status" value="1"/>
</dbReference>
<organism evidence="11 12">
    <name type="scientific">Hypothenemus hampei</name>
    <name type="common">Coffee berry borer</name>
    <dbReference type="NCBI Taxonomy" id="57062"/>
    <lineage>
        <taxon>Eukaryota</taxon>
        <taxon>Metazoa</taxon>
        <taxon>Ecdysozoa</taxon>
        <taxon>Arthropoda</taxon>
        <taxon>Hexapoda</taxon>
        <taxon>Insecta</taxon>
        <taxon>Pterygota</taxon>
        <taxon>Neoptera</taxon>
        <taxon>Endopterygota</taxon>
        <taxon>Coleoptera</taxon>
        <taxon>Polyphaga</taxon>
        <taxon>Cucujiformia</taxon>
        <taxon>Curculionidae</taxon>
        <taxon>Scolytinae</taxon>
        <taxon>Hypothenemus</taxon>
    </lineage>
</organism>
<evidence type="ECO:0000256" key="7">
    <source>
        <dbReference type="ARBA" id="ARBA00047899"/>
    </source>
</evidence>
<dbReference type="GO" id="GO:0004674">
    <property type="term" value="F:protein serine/threonine kinase activity"/>
    <property type="evidence" value="ECO:0007669"/>
    <property type="project" value="UniProtKB-KW"/>
</dbReference>
<feature type="binding site" evidence="9">
    <location>
        <position position="726"/>
    </location>
    <ligand>
        <name>ATP</name>
        <dbReference type="ChEBI" id="CHEBI:30616"/>
    </ligand>
</feature>
<dbReference type="InterPro" id="IPR024604">
    <property type="entry name" value="GSG2_C"/>
</dbReference>
<dbReference type="GO" id="GO:0035173">
    <property type="term" value="F:histone kinase activity"/>
    <property type="evidence" value="ECO:0007669"/>
    <property type="project" value="UniProtKB-ARBA"/>
</dbReference>
<evidence type="ECO:0000313" key="12">
    <source>
        <dbReference type="Proteomes" id="UP001566132"/>
    </source>
</evidence>
<dbReference type="PROSITE" id="PS50011">
    <property type="entry name" value="PROTEIN_KINASE_DOM"/>
    <property type="match status" value="1"/>
</dbReference>
<dbReference type="SMART" id="SM01331">
    <property type="entry name" value="DUF3635"/>
    <property type="match status" value="1"/>
</dbReference>
<sequence length="1008" mass="114968">MAPFRTYSRPKRARVNSLDVGNVLNLKTVSKSKNKKKNKNLKYEIKDLPQRTDLLLKDESNLHVFFNDTFDKLLQKPNNSQSVKKLKTSCISNNKSRQSLRYNLRSSKSPKGFHISKDSWFEQTTPSGFGITNSLEIEIVKPVKTHNGQYNSHSYSNYPKSPIFLNSTQEHSILVHSSTPMVQQTKQKLMEATISPVIREKFHNSLEQTFPESQKIDDIDSKAISLQVSHSQNVFKESVMKSNNLIVSKDEFEQFCDKFSHISMAQVEPINYVTSRKQKQRLSLTEKVPEQILSYEENSSDKIQEILSGKSIQMNFCSLEQITVNYSHSIEEKFSNASSQLKSYTSEQILYNETQEGNTSYNIEEIPNQLESDFSAQIIDNSDNEGVITGILLNSQESSKHRHSYSVEMILNSSNEENSSSNCQENHFENSVDMKSSSSEKNLSCYPKEGNCLSSIQETIFRTSNQERSYSSKQFPDYSFTEDKTDCIQENEISNQPISCSSRDISNNTVDRESKNNASILSGDCQQICDSGDSLNTPSLKETNITLNKATRKSTLTQKVLTFQENAEDLSSDNDNVFLEDSNAANVSSIAPLTRKTIMVAGKGWRRSVMQHRQSLLDFTKQNRKRFTYNIFPAQNQCHSPRSRTLLENYATSVCEESKIELPSLELSIHRPSDKEVVLKYCNQTEPQAFNELCSKLLSSDCRKIGEGVYGEVYMYSNGKSDIVLKIIPIEGDQLVNGEPQKKFGEVLPEIVITSELSKLRSNHSNKTSTFCELKRISCVQGKYPEFLIKLWNEYDRRKGSENECPNFFCANQLYIVFELDNGGENLEAFKFNNALQAISAFKQTAYALAVAEEALSFEHRDLHWGNVLIKKTNKKKATFKHNGSSKSCLIHNVVVTIIDYTLSRITHDGVYIFTDLANDLDLFSGEGDYQFQVYRLMKEHNKNDWKVFKPFSNILWLHYLLDKSINGFRYKNIESKTHKTAIDLLNGYKSAIVNCTSASHFVKEHLS</sequence>
<keyword evidence="12" id="KW-1185">Reference proteome</keyword>
<evidence type="ECO:0000256" key="5">
    <source>
        <dbReference type="ARBA" id="ARBA00022777"/>
    </source>
</evidence>
<evidence type="ECO:0000256" key="6">
    <source>
        <dbReference type="ARBA" id="ARBA00022840"/>
    </source>
</evidence>
<dbReference type="PANTHER" id="PTHR24419">
    <property type="entry name" value="INTERLEUKIN-1 RECEPTOR-ASSOCIATED KINASE"/>
    <property type="match status" value="1"/>
</dbReference>
<reference evidence="11 12" key="1">
    <citation type="submission" date="2024-05" db="EMBL/GenBank/DDBJ databases">
        <title>Genetic variation in Jamaican populations of the coffee berry borer (Hypothenemus hampei).</title>
        <authorList>
            <person name="Errbii M."/>
            <person name="Myrie A."/>
        </authorList>
    </citation>
    <scope>NUCLEOTIDE SEQUENCE [LARGE SCALE GENOMIC DNA]</scope>
    <source>
        <strain evidence="11">JA-Hopewell-2020-01-JO</strain>
        <tissue evidence="11">Whole body</tissue>
    </source>
</reference>
<evidence type="ECO:0000256" key="4">
    <source>
        <dbReference type="ARBA" id="ARBA00022741"/>
    </source>
</evidence>
<dbReference type="Proteomes" id="UP001566132">
    <property type="component" value="Unassembled WGS sequence"/>
</dbReference>
<dbReference type="InterPro" id="IPR017441">
    <property type="entry name" value="Protein_kinase_ATP_BS"/>
</dbReference>
<evidence type="ECO:0000256" key="2">
    <source>
        <dbReference type="ARBA" id="ARBA00022527"/>
    </source>
</evidence>
<keyword evidence="3" id="KW-0808">Transferase</keyword>
<keyword evidence="2" id="KW-0723">Serine/threonine-protein kinase</keyword>
<evidence type="ECO:0000256" key="9">
    <source>
        <dbReference type="PROSITE-ProRule" id="PRU10141"/>
    </source>
</evidence>
<comment type="catalytic activity">
    <reaction evidence="7">
        <text>L-threonyl-[protein] + ATP = O-phospho-L-threonyl-[protein] + ADP + H(+)</text>
        <dbReference type="Rhea" id="RHEA:46608"/>
        <dbReference type="Rhea" id="RHEA-COMP:11060"/>
        <dbReference type="Rhea" id="RHEA-COMP:11605"/>
        <dbReference type="ChEBI" id="CHEBI:15378"/>
        <dbReference type="ChEBI" id="CHEBI:30013"/>
        <dbReference type="ChEBI" id="CHEBI:30616"/>
        <dbReference type="ChEBI" id="CHEBI:61977"/>
        <dbReference type="ChEBI" id="CHEBI:456216"/>
        <dbReference type="EC" id="2.7.11.1"/>
    </reaction>
</comment>
<gene>
    <name evidence="11" type="ORF">ABEB36_003182</name>
</gene>
<feature type="domain" description="Protein kinase" evidence="10">
    <location>
        <begin position="699"/>
        <end position="1008"/>
    </location>
</feature>
<keyword evidence="5" id="KW-0418">Kinase</keyword>
<keyword evidence="6 9" id="KW-0067">ATP-binding</keyword>
<proteinExistence type="predicted"/>
<dbReference type="GO" id="GO:0005524">
    <property type="term" value="F:ATP binding"/>
    <property type="evidence" value="ECO:0007669"/>
    <property type="project" value="UniProtKB-UniRule"/>
</dbReference>
<evidence type="ECO:0000313" key="11">
    <source>
        <dbReference type="EMBL" id="KAL1513832.1"/>
    </source>
</evidence>
<accession>A0ABD1FBG6</accession>
<evidence type="ECO:0000256" key="1">
    <source>
        <dbReference type="ARBA" id="ARBA00012513"/>
    </source>
</evidence>
<dbReference type="InterPro" id="IPR000719">
    <property type="entry name" value="Prot_kinase_dom"/>
</dbReference>
<dbReference type="SUPFAM" id="SSF56112">
    <property type="entry name" value="Protein kinase-like (PK-like)"/>
    <property type="match status" value="1"/>
</dbReference>
<dbReference type="EC" id="2.7.11.1" evidence="1"/>
<comment type="catalytic activity">
    <reaction evidence="8">
        <text>L-seryl-[protein] + ATP = O-phospho-L-seryl-[protein] + ADP + H(+)</text>
        <dbReference type="Rhea" id="RHEA:17989"/>
        <dbReference type="Rhea" id="RHEA-COMP:9863"/>
        <dbReference type="Rhea" id="RHEA-COMP:11604"/>
        <dbReference type="ChEBI" id="CHEBI:15378"/>
        <dbReference type="ChEBI" id="CHEBI:29999"/>
        <dbReference type="ChEBI" id="CHEBI:30616"/>
        <dbReference type="ChEBI" id="CHEBI:83421"/>
        <dbReference type="ChEBI" id="CHEBI:456216"/>
        <dbReference type="EC" id="2.7.11.1"/>
    </reaction>
</comment>
<dbReference type="InterPro" id="IPR011009">
    <property type="entry name" value="Kinase-like_dom_sf"/>
</dbReference>
<evidence type="ECO:0000259" key="10">
    <source>
        <dbReference type="PROSITE" id="PS50011"/>
    </source>
</evidence>
<comment type="caution">
    <text evidence="11">The sequence shown here is derived from an EMBL/GenBank/DDBJ whole genome shotgun (WGS) entry which is preliminary data.</text>
</comment>
<dbReference type="Gene3D" id="1.10.510.10">
    <property type="entry name" value="Transferase(Phosphotransferase) domain 1"/>
    <property type="match status" value="1"/>
</dbReference>
<evidence type="ECO:0000256" key="3">
    <source>
        <dbReference type="ARBA" id="ARBA00022679"/>
    </source>
</evidence>